<gene>
    <name evidence="1" type="ORF">SAMN05216544_1939</name>
</gene>
<keyword evidence="2" id="KW-1185">Reference proteome</keyword>
<dbReference type="Proteomes" id="UP000187651">
    <property type="component" value="Unassembled WGS sequence"/>
</dbReference>
<accession>A0A1G9YVU7</accession>
<dbReference type="AlphaFoldDB" id="A0A1G9YVU7"/>
<evidence type="ECO:0000313" key="2">
    <source>
        <dbReference type="Proteomes" id="UP000187651"/>
    </source>
</evidence>
<protein>
    <submittedName>
        <fullName evidence="1">Uncharacterized protein</fullName>
    </submittedName>
</protein>
<proteinExistence type="predicted"/>
<evidence type="ECO:0000313" key="1">
    <source>
        <dbReference type="EMBL" id="SDN12681.1"/>
    </source>
</evidence>
<sequence length="243" mass="28689">MNHYEEGIDAMWEEVEGKKPEPVHIPSDEERWKKFVEEYSHSGYLVQSEFGAIDTTDDAMKDVVGGEDLSYEEYLQAVFNSRNIRRHCFEYCYYSNAWCEFKGQIERYNKKKGKVMFKRIYISGGLMDGDCYEGKEDHVWMDIEPFEEYQEGDCLSFGGEIYRYLKTRHGKQISFGIRKPYDISKVEAYELPNDDDMLMQAVDQMICEVCMFNEHCYMGMCIANNEWRDEMRKTIFNAAKGNV</sequence>
<organism evidence="1 2">
    <name type="scientific">Lachnospira pectinoschiza</name>
    <dbReference type="NCBI Taxonomy" id="28052"/>
    <lineage>
        <taxon>Bacteria</taxon>
        <taxon>Bacillati</taxon>
        <taxon>Bacillota</taxon>
        <taxon>Clostridia</taxon>
        <taxon>Lachnospirales</taxon>
        <taxon>Lachnospiraceae</taxon>
        <taxon>Lachnospira</taxon>
    </lineage>
</organism>
<name>A0A1G9YVU7_9FIRM</name>
<reference evidence="2" key="1">
    <citation type="submission" date="2016-10" db="EMBL/GenBank/DDBJ databases">
        <authorList>
            <person name="Varghese N."/>
            <person name="Submissions S."/>
        </authorList>
    </citation>
    <scope>NUCLEOTIDE SEQUENCE [LARGE SCALE GENOMIC DNA]</scope>
    <source>
        <strain evidence="2">M83</strain>
    </source>
</reference>
<dbReference type="EMBL" id="FNHZ01000006">
    <property type="protein sequence ID" value="SDN12681.1"/>
    <property type="molecule type" value="Genomic_DNA"/>
</dbReference>